<keyword evidence="4 8" id="KW-0812">Transmembrane</keyword>
<feature type="transmembrane region" description="Helical" evidence="8">
    <location>
        <begin position="93"/>
        <end position="115"/>
    </location>
</feature>
<evidence type="ECO:0000256" key="4">
    <source>
        <dbReference type="ARBA" id="ARBA00022692"/>
    </source>
</evidence>
<dbReference type="SUPFAM" id="SSF103473">
    <property type="entry name" value="MFS general substrate transporter"/>
    <property type="match status" value="1"/>
</dbReference>
<feature type="region of interest" description="Disordered" evidence="7">
    <location>
        <begin position="435"/>
        <end position="461"/>
    </location>
</feature>
<dbReference type="PANTHER" id="PTHR23504:SF34">
    <property type="entry name" value="MAJOR FACILITATOR SUPERFAMILY (MFS) PROFILE DOMAIN-CONTAINING PROTEIN"/>
    <property type="match status" value="1"/>
</dbReference>
<accession>A0A672KHU3</accession>
<evidence type="ECO:0000256" key="8">
    <source>
        <dbReference type="SAM" id="Phobius"/>
    </source>
</evidence>
<protein>
    <submittedName>
        <fullName evidence="10">Hippocampus abundant transcript 1 protein-like</fullName>
    </submittedName>
</protein>
<keyword evidence="5 8" id="KW-1133">Transmembrane helix</keyword>
<feature type="transmembrane region" description="Helical" evidence="8">
    <location>
        <begin position="347"/>
        <end position="364"/>
    </location>
</feature>
<gene>
    <name evidence="10" type="primary">LOC107557634</name>
</gene>
<reference evidence="10" key="1">
    <citation type="submission" date="2025-08" db="UniProtKB">
        <authorList>
            <consortium name="Ensembl"/>
        </authorList>
    </citation>
    <scope>IDENTIFICATION</scope>
</reference>
<evidence type="ECO:0000256" key="3">
    <source>
        <dbReference type="ARBA" id="ARBA00022448"/>
    </source>
</evidence>
<dbReference type="InterPro" id="IPR001958">
    <property type="entry name" value="Tet-R_TetA/multi-R_MdtG-like"/>
</dbReference>
<evidence type="ECO:0000313" key="11">
    <source>
        <dbReference type="Proteomes" id="UP000472262"/>
    </source>
</evidence>
<evidence type="ECO:0000256" key="7">
    <source>
        <dbReference type="SAM" id="MobiDB-lite"/>
    </source>
</evidence>
<evidence type="ECO:0000313" key="10">
    <source>
        <dbReference type="Ensembl" id="ENSSGRP00000011055.1"/>
    </source>
</evidence>
<dbReference type="PROSITE" id="PS00216">
    <property type="entry name" value="SUGAR_TRANSPORT_1"/>
    <property type="match status" value="1"/>
</dbReference>
<dbReference type="AlphaFoldDB" id="A0A672KHU3"/>
<evidence type="ECO:0000259" key="9">
    <source>
        <dbReference type="PROSITE" id="PS50850"/>
    </source>
</evidence>
<feature type="transmembrane region" description="Helical" evidence="8">
    <location>
        <begin position="127"/>
        <end position="151"/>
    </location>
</feature>
<dbReference type="Gene3D" id="1.20.1250.20">
    <property type="entry name" value="MFS general substrate transporter like domains"/>
    <property type="match status" value="1"/>
</dbReference>
<evidence type="ECO:0000256" key="6">
    <source>
        <dbReference type="ARBA" id="ARBA00023136"/>
    </source>
</evidence>
<keyword evidence="11" id="KW-1185">Reference proteome</keyword>
<feature type="transmembrane region" description="Helical" evidence="8">
    <location>
        <begin position="157"/>
        <end position="177"/>
    </location>
</feature>
<reference evidence="10" key="2">
    <citation type="submission" date="2025-09" db="UniProtKB">
        <authorList>
            <consortium name="Ensembl"/>
        </authorList>
    </citation>
    <scope>IDENTIFICATION</scope>
</reference>
<comment type="subcellular location">
    <subcellularLocation>
        <location evidence="1">Membrane</location>
        <topology evidence="1">Multi-pass membrane protein</topology>
    </subcellularLocation>
</comment>
<evidence type="ECO:0000256" key="1">
    <source>
        <dbReference type="ARBA" id="ARBA00004141"/>
    </source>
</evidence>
<proteinExistence type="inferred from homology"/>
<dbReference type="PANTHER" id="PTHR23504">
    <property type="entry name" value="MAJOR FACILITATOR SUPERFAMILY DOMAIN-CONTAINING PROTEIN 10"/>
    <property type="match status" value="1"/>
</dbReference>
<feature type="transmembrane region" description="Helical" evidence="8">
    <location>
        <begin position="280"/>
        <end position="298"/>
    </location>
</feature>
<dbReference type="CDD" id="cd17387">
    <property type="entry name" value="MFS_MFSD14"/>
    <property type="match status" value="1"/>
</dbReference>
<feature type="transmembrane region" description="Helical" evidence="8">
    <location>
        <begin position="214"/>
        <end position="238"/>
    </location>
</feature>
<organism evidence="10 11">
    <name type="scientific">Sinocyclocheilus grahami</name>
    <name type="common">Dianchi golden-line fish</name>
    <name type="synonym">Barbus grahami</name>
    <dbReference type="NCBI Taxonomy" id="75366"/>
    <lineage>
        <taxon>Eukaryota</taxon>
        <taxon>Metazoa</taxon>
        <taxon>Chordata</taxon>
        <taxon>Craniata</taxon>
        <taxon>Vertebrata</taxon>
        <taxon>Euteleostomi</taxon>
        <taxon>Actinopterygii</taxon>
        <taxon>Neopterygii</taxon>
        <taxon>Teleostei</taxon>
        <taxon>Ostariophysi</taxon>
        <taxon>Cypriniformes</taxon>
        <taxon>Cyprinidae</taxon>
        <taxon>Cyprininae</taxon>
        <taxon>Sinocyclocheilus</taxon>
    </lineage>
</organism>
<keyword evidence="6 8" id="KW-0472">Membrane</keyword>
<evidence type="ECO:0000256" key="2">
    <source>
        <dbReference type="ARBA" id="ARBA00008335"/>
    </source>
</evidence>
<name>A0A672KHU3_SINGR</name>
<keyword evidence="3" id="KW-0813">Transport</keyword>
<dbReference type="Pfam" id="PF07690">
    <property type="entry name" value="MFS_1"/>
    <property type="match status" value="1"/>
</dbReference>
<dbReference type="Proteomes" id="UP000472262">
    <property type="component" value="Unassembled WGS sequence"/>
</dbReference>
<sequence>MTGEKKKKKRLNRSILLAKKIIIKDGGTVLHQTFPQHTFLMNGLIHGVKGLLSFLSAPLIGALSDVWGRKSFLLLTVFFTCAPIPLMKISPWWYFAVISMSGVFAVTFSVIFAYVADITQEHERSTAYGLVSATFAASLVTSPAIGAYLSVTYGDTLVVILATTIALLDICFILVAVPESLPEKMRPASWGAPISWEQADPFASLRKVGQDSTVLLICITVFLSYLPEAGQYSSFFLYLRQVIEFTSETVAAFIAVVGILSILAQTVVLGILMRSIGNKNTILLGLGFQILQLAWYGFGSQPWMIWAAGAVAAMSSITFPAISAIVSRNADPDQQGVVQGMITGIRGLCNGLGPALYGFVFYLFHVELSEMDPAEKISLYYKTCTHPQISLQSAIIPGPPFLFGACSVLLSLLVALFIPEHNALNLRPGSYKKHNGAQSHLHSSQGGPCEGKEPLLEDSSV</sequence>
<feature type="transmembrane region" description="Helical" evidence="8">
    <location>
        <begin position="304"/>
        <end position="326"/>
    </location>
</feature>
<feature type="transmembrane region" description="Helical" evidence="8">
    <location>
        <begin position="250"/>
        <end position="273"/>
    </location>
</feature>
<feature type="transmembrane region" description="Helical" evidence="8">
    <location>
        <begin position="401"/>
        <end position="418"/>
    </location>
</feature>
<dbReference type="PRINTS" id="PR01035">
    <property type="entry name" value="TCRTETA"/>
</dbReference>
<dbReference type="InterPro" id="IPR020846">
    <property type="entry name" value="MFS_dom"/>
</dbReference>
<dbReference type="GO" id="GO:0022857">
    <property type="term" value="F:transmembrane transporter activity"/>
    <property type="evidence" value="ECO:0007669"/>
    <property type="project" value="InterPro"/>
</dbReference>
<comment type="similarity">
    <text evidence="2">Belongs to the major facilitator superfamily.</text>
</comment>
<dbReference type="Ensembl" id="ENSSGRT00000011996.1">
    <property type="protein sequence ID" value="ENSSGRP00000011055.1"/>
    <property type="gene ID" value="ENSSGRG00000006981.1"/>
</dbReference>
<dbReference type="PROSITE" id="PS50850">
    <property type="entry name" value="MFS"/>
    <property type="match status" value="1"/>
</dbReference>
<dbReference type="InterPro" id="IPR005829">
    <property type="entry name" value="Sugar_transporter_CS"/>
</dbReference>
<evidence type="ECO:0000256" key="5">
    <source>
        <dbReference type="ARBA" id="ARBA00022989"/>
    </source>
</evidence>
<dbReference type="InterPro" id="IPR011701">
    <property type="entry name" value="MFS"/>
</dbReference>
<feature type="domain" description="Major facilitator superfamily (MFS) profile" evidence="9">
    <location>
        <begin position="1"/>
        <end position="422"/>
    </location>
</feature>
<dbReference type="GO" id="GO:0016020">
    <property type="term" value="C:membrane"/>
    <property type="evidence" value="ECO:0007669"/>
    <property type="project" value="UniProtKB-SubCell"/>
</dbReference>
<feature type="compositionally biased region" description="Polar residues" evidence="7">
    <location>
        <begin position="436"/>
        <end position="446"/>
    </location>
</feature>
<feature type="transmembrane region" description="Helical" evidence="8">
    <location>
        <begin position="71"/>
        <end position="87"/>
    </location>
</feature>
<dbReference type="InterPro" id="IPR036259">
    <property type="entry name" value="MFS_trans_sf"/>
</dbReference>